<keyword evidence="3" id="KW-1185">Reference proteome</keyword>
<keyword evidence="1" id="KW-0812">Transmembrane</keyword>
<name>A0ABD2J0R4_HETSC</name>
<dbReference type="Proteomes" id="UP001620645">
    <property type="component" value="Unassembled WGS sequence"/>
</dbReference>
<sequence length="325" mass="36849">MELLLFRHDEFDKLYGCEGFNADKIPLEQRTDIVNGCILITLFCIFEFSMFINAFETGILGIIGAVYCDYPLLIYTTGALGAALWYAETFVEMLLAINRCMELLRPEMAHAIFSGNKLRCLFALPICYAFAMAMLTKPILFSGIYLSWFYNPYVGYTDDFGNTYSNTIASAHNCIVIFGLSTVYLLFPIILCWQTYTMSSGHQTHQSSWAEKMIFLQVIIISLFNSIASVIYISMQFVRISKIYIIIGTYAWVFTSGCPPLVYLLLNKRIRNDCANFGRAIFRFLRNGNNSVSNGPTAMAWMAPNYAGNNANNRNNNNNNVQQLC</sequence>
<dbReference type="SUPFAM" id="SSF81321">
    <property type="entry name" value="Family A G protein-coupled receptor-like"/>
    <property type="match status" value="1"/>
</dbReference>
<feature type="transmembrane region" description="Helical" evidence="1">
    <location>
        <begin position="214"/>
        <end position="237"/>
    </location>
</feature>
<keyword evidence="1" id="KW-0472">Membrane</keyword>
<evidence type="ECO:0000313" key="2">
    <source>
        <dbReference type="EMBL" id="KAL3084062.1"/>
    </source>
</evidence>
<keyword evidence="1" id="KW-1133">Transmembrane helix</keyword>
<dbReference type="PANTHER" id="PTHR23021:SF11">
    <property type="entry name" value="SERPENTINE RECEPTOR, CLASS T"/>
    <property type="match status" value="1"/>
</dbReference>
<dbReference type="Gene3D" id="1.20.1070.10">
    <property type="entry name" value="Rhodopsin 7-helix transmembrane proteins"/>
    <property type="match status" value="1"/>
</dbReference>
<feature type="transmembrane region" description="Helical" evidence="1">
    <location>
        <begin position="243"/>
        <end position="266"/>
    </location>
</feature>
<feature type="transmembrane region" description="Helical" evidence="1">
    <location>
        <begin position="33"/>
        <end position="52"/>
    </location>
</feature>
<accession>A0ABD2J0R4</accession>
<dbReference type="AlphaFoldDB" id="A0ABD2J0R4"/>
<evidence type="ECO:0000313" key="3">
    <source>
        <dbReference type="Proteomes" id="UP001620645"/>
    </source>
</evidence>
<feature type="transmembrane region" description="Helical" evidence="1">
    <location>
        <begin position="118"/>
        <end position="150"/>
    </location>
</feature>
<reference evidence="2 3" key="1">
    <citation type="submission" date="2024-10" db="EMBL/GenBank/DDBJ databases">
        <authorList>
            <person name="Kim D."/>
        </authorList>
    </citation>
    <scope>NUCLEOTIDE SEQUENCE [LARGE SCALE GENOMIC DNA]</scope>
    <source>
        <strain evidence="2">Taebaek</strain>
    </source>
</reference>
<protein>
    <submittedName>
        <fullName evidence="2">Uncharacterized protein</fullName>
    </submittedName>
</protein>
<organism evidence="2 3">
    <name type="scientific">Heterodera schachtii</name>
    <name type="common">Sugarbeet cyst nematode worm</name>
    <name type="synonym">Tylenchus schachtii</name>
    <dbReference type="NCBI Taxonomy" id="97005"/>
    <lineage>
        <taxon>Eukaryota</taxon>
        <taxon>Metazoa</taxon>
        <taxon>Ecdysozoa</taxon>
        <taxon>Nematoda</taxon>
        <taxon>Chromadorea</taxon>
        <taxon>Rhabditida</taxon>
        <taxon>Tylenchina</taxon>
        <taxon>Tylenchomorpha</taxon>
        <taxon>Tylenchoidea</taxon>
        <taxon>Heteroderidae</taxon>
        <taxon>Heteroderinae</taxon>
        <taxon>Heterodera</taxon>
    </lineage>
</organism>
<gene>
    <name evidence="2" type="ORF">niasHS_009195</name>
</gene>
<dbReference type="PANTHER" id="PTHR23021">
    <property type="entry name" value="SERPENTINE RECEPTOR, CLASS T"/>
    <property type="match status" value="1"/>
</dbReference>
<dbReference type="Pfam" id="PF10321">
    <property type="entry name" value="7TM_GPCR_Srt"/>
    <property type="match status" value="1"/>
</dbReference>
<comment type="caution">
    <text evidence="2">The sequence shown here is derived from an EMBL/GenBank/DDBJ whole genome shotgun (WGS) entry which is preliminary data.</text>
</comment>
<feature type="transmembrane region" description="Helical" evidence="1">
    <location>
        <begin position="72"/>
        <end position="97"/>
    </location>
</feature>
<proteinExistence type="predicted"/>
<dbReference type="InterPro" id="IPR019425">
    <property type="entry name" value="7TM_GPCR_serpentine_rcpt_Srt"/>
</dbReference>
<dbReference type="EMBL" id="JBICCN010000243">
    <property type="protein sequence ID" value="KAL3084062.1"/>
    <property type="molecule type" value="Genomic_DNA"/>
</dbReference>
<feature type="transmembrane region" description="Helical" evidence="1">
    <location>
        <begin position="170"/>
        <end position="193"/>
    </location>
</feature>
<evidence type="ECO:0000256" key="1">
    <source>
        <dbReference type="SAM" id="Phobius"/>
    </source>
</evidence>